<proteinExistence type="inferred from homology"/>
<evidence type="ECO:0000256" key="1">
    <source>
        <dbReference type="ARBA" id="ARBA00006484"/>
    </source>
</evidence>
<gene>
    <name evidence="3" type="ORF">FLL45_19070</name>
</gene>
<dbReference type="OrthoDB" id="335726at2"/>
<dbReference type="Pfam" id="PF00106">
    <property type="entry name" value="adh_short"/>
    <property type="match status" value="1"/>
</dbReference>
<dbReference type="GO" id="GO:0016491">
    <property type="term" value="F:oxidoreductase activity"/>
    <property type="evidence" value="ECO:0007669"/>
    <property type="project" value="UniProtKB-KW"/>
</dbReference>
<dbReference type="Proteomes" id="UP000317839">
    <property type="component" value="Unassembled WGS sequence"/>
</dbReference>
<dbReference type="Gene3D" id="3.40.50.720">
    <property type="entry name" value="NAD(P)-binding Rossmann-like Domain"/>
    <property type="match status" value="1"/>
</dbReference>
<accession>A0A545T4Z7</accession>
<keyword evidence="2" id="KW-0560">Oxidoreductase</keyword>
<dbReference type="PANTHER" id="PTHR44196:SF3">
    <property type="entry name" value="SHORT CHAIN DEHYDROGENASE FAMILY PROTEIN"/>
    <property type="match status" value="1"/>
</dbReference>
<evidence type="ECO:0000313" key="3">
    <source>
        <dbReference type="EMBL" id="TQV72320.1"/>
    </source>
</evidence>
<dbReference type="EMBL" id="VIKR01000005">
    <property type="protein sequence ID" value="TQV72320.1"/>
    <property type="molecule type" value="Genomic_DNA"/>
</dbReference>
<dbReference type="InterPro" id="IPR036291">
    <property type="entry name" value="NAD(P)-bd_dom_sf"/>
</dbReference>
<comment type="caution">
    <text evidence="3">The sequence shown here is derived from an EMBL/GenBank/DDBJ whole genome shotgun (WGS) entry which is preliminary data.</text>
</comment>
<reference evidence="3 4" key="1">
    <citation type="submission" date="2019-06" db="EMBL/GenBank/DDBJ databases">
        <title>Draft genome of Aliikangiella marina GYP-15.</title>
        <authorList>
            <person name="Wang G."/>
        </authorList>
    </citation>
    <scope>NUCLEOTIDE SEQUENCE [LARGE SCALE GENOMIC DNA]</scope>
    <source>
        <strain evidence="3 4">GYP-15</strain>
    </source>
</reference>
<evidence type="ECO:0000256" key="2">
    <source>
        <dbReference type="ARBA" id="ARBA00023002"/>
    </source>
</evidence>
<dbReference type="InterPro" id="IPR002347">
    <property type="entry name" value="SDR_fam"/>
</dbReference>
<dbReference type="PANTHER" id="PTHR44196">
    <property type="entry name" value="DEHYDROGENASE/REDUCTASE SDR FAMILY MEMBER 7B"/>
    <property type="match status" value="1"/>
</dbReference>
<comment type="similarity">
    <text evidence="1">Belongs to the short-chain dehydrogenases/reductases (SDR) family.</text>
</comment>
<protein>
    <submittedName>
        <fullName evidence="3">SDR family NAD(P)-dependent oxidoreductase</fullName>
    </submittedName>
</protein>
<dbReference type="PRINTS" id="PR00081">
    <property type="entry name" value="GDHRDH"/>
</dbReference>
<sequence length="284" mass="31880">MLKDNHSTTISRFRKLSTRKKIILMSLWPMINDHQKSRSQAKQEELPRKVVVVGATSGIGLALAEQYADMGWRVGVAGRRLERLKAFQQKHLGQAFIKQIDVTNPIKACIQLDYLIDHMQGMEVLIICAGTGDIDPELDWSISDRTIETNVQGFTAIANRGFKYFLERKSGQLAAITSIAGLRGGDVSPSYNASKSYQSNYLQGLQKKAVKTNSNIHITDIKAGFVDTAMAKGDGQFWKASPKKAAKQIVSAIHKKRSVAYVTKRWRLIAWLLMLLPGWFFNRL</sequence>
<evidence type="ECO:0000313" key="4">
    <source>
        <dbReference type="Proteomes" id="UP000317839"/>
    </source>
</evidence>
<organism evidence="3 4">
    <name type="scientific">Aliikangiella marina</name>
    <dbReference type="NCBI Taxonomy" id="1712262"/>
    <lineage>
        <taxon>Bacteria</taxon>
        <taxon>Pseudomonadati</taxon>
        <taxon>Pseudomonadota</taxon>
        <taxon>Gammaproteobacteria</taxon>
        <taxon>Oceanospirillales</taxon>
        <taxon>Pleioneaceae</taxon>
        <taxon>Aliikangiella</taxon>
    </lineage>
</organism>
<keyword evidence="4" id="KW-1185">Reference proteome</keyword>
<name>A0A545T4Z7_9GAMM</name>
<dbReference type="SUPFAM" id="SSF51735">
    <property type="entry name" value="NAD(P)-binding Rossmann-fold domains"/>
    <property type="match status" value="1"/>
</dbReference>
<dbReference type="AlphaFoldDB" id="A0A545T4Z7"/>
<dbReference type="GO" id="GO:0016020">
    <property type="term" value="C:membrane"/>
    <property type="evidence" value="ECO:0007669"/>
    <property type="project" value="TreeGrafter"/>
</dbReference>